<evidence type="ECO:0000256" key="7">
    <source>
        <dbReference type="SAM" id="Phobius"/>
    </source>
</evidence>
<accession>A0ABY6KKQ7</accession>
<comment type="subcellular location">
    <subcellularLocation>
        <location evidence="1">Membrane</location>
        <topology evidence="1">Multi-pass membrane protein</topology>
    </subcellularLocation>
</comment>
<dbReference type="PANTHER" id="PTHR10796:SF92">
    <property type="entry name" value="PATCHED-RELATED, ISOFORM A"/>
    <property type="match status" value="1"/>
</dbReference>
<evidence type="ECO:0000256" key="1">
    <source>
        <dbReference type="ARBA" id="ARBA00004141"/>
    </source>
</evidence>
<dbReference type="Proteomes" id="UP001235939">
    <property type="component" value="Chromosome 06"/>
</dbReference>
<keyword evidence="3 7" id="KW-0812">Transmembrane</keyword>
<evidence type="ECO:0000259" key="8">
    <source>
        <dbReference type="PROSITE" id="PS50156"/>
    </source>
</evidence>
<reference evidence="9 10" key="1">
    <citation type="submission" date="2022-01" db="EMBL/GenBank/DDBJ databases">
        <title>A chromosomal length assembly of Cordylochernes scorpioides.</title>
        <authorList>
            <person name="Zeh D."/>
            <person name="Zeh J."/>
        </authorList>
    </citation>
    <scope>NUCLEOTIDE SEQUENCE [LARGE SCALE GENOMIC DNA]</scope>
    <source>
        <strain evidence="9">IN4F17</strain>
        <tissue evidence="9">Whole Body</tissue>
    </source>
</reference>
<comment type="similarity">
    <text evidence="2">Belongs to the patched family.</text>
</comment>
<sequence length="189" mass="21043">MPLVNITNMEYNHSLNPIDVPNPLKLKVKRSYKDLTKILSNKDCVCPAIGIDDTIIFLAAWRSTDPKESVEKRLALTYERSAVSVTLTSVTNCASFLACTSMPTLATGIFGIYAINFCLLVYIYQLTFMGGIMALTGRLEAAGYHGMLPCVRVKDETGKYRFLTHIFGVIAYSLKDKCLQTFAYETINS</sequence>
<dbReference type="PROSITE" id="PS50156">
    <property type="entry name" value="SSD"/>
    <property type="match status" value="1"/>
</dbReference>
<evidence type="ECO:0000256" key="6">
    <source>
        <dbReference type="ARBA" id="ARBA00023180"/>
    </source>
</evidence>
<feature type="transmembrane region" description="Helical" evidence="7">
    <location>
        <begin position="105"/>
        <end position="124"/>
    </location>
</feature>
<keyword evidence="5 7" id="KW-0472">Membrane</keyword>
<name>A0ABY6KKQ7_9ARAC</name>
<dbReference type="SUPFAM" id="SSF82866">
    <property type="entry name" value="Multidrug efflux transporter AcrB transmembrane domain"/>
    <property type="match status" value="1"/>
</dbReference>
<dbReference type="PANTHER" id="PTHR10796">
    <property type="entry name" value="PATCHED-RELATED"/>
    <property type="match status" value="1"/>
</dbReference>
<dbReference type="InterPro" id="IPR000731">
    <property type="entry name" value="SSD"/>
</dbReference>
<evidence type="ECO:0000256" key="4">
    <source>
        <dbReference type="ARBA" id="ARBA00022989"/>
    </source>
</evidence>
<evidence type="ECO:0000313" key="10">
    <source>
        <dbReference type="Proteomes" id="UP001235939"/>
    </source>
</evidence>
<keyword evidence="6" id="KW-0325">Glycoprotein</keyword>
<dbReference type="EMBL" id="CP092868">
    <property type="protein sequence ID" value="UYV69069.1"/>
    <property type="molecule type" value="Genomic_DNA"/>
</dbReference>
<dbReference type="Gene3D" id="1.20.1640.10">
    <property type="entry name" value="Multidrug efflux transporter AcrB transmembrane domain"/>
    <property type="match status" value="1"/>
</dbReference>
<dbReference type="InterPro" id="IPR051697">
    <property type="entry name" value="Patched_domain-protein"/>
</dbReference>
<keyword evidence="10" id="KW-1185">Reference proteome</keyword>
<gene>
    <name evidence="9" type="ORF">LAZ67_6002246</name>
</gene>
<keyword evidence="4 7" id="KW-1133">Transmembrane helix</keyword>
<evidence type="ECO:0000256" key="2">
    <source>
        <dbReference type="ARBA" id="ARBA00005585"/>
    </source>
</evidence>
<evidence type="ECO:0000256" key="5">
    <source>
        <dbReference type="ARBA" id="ARBA00023136"/>
    </source>
</evidence>
<proteinExistence type="inferred from homology"/>
<protein>
    <submittedName>
        <fullName evidence="9">PTCHD3</fullName>
    </submittedName>
</protein>
<evidence type="ECO:0000313" key="9">
    <source>
        <dbReference type="EMBL" id="UYV69069.1"/>
    </source>
</evidence>
<evidence type="ECO:0000256" key="3">
    <source>
        <dbReference type="ARBA" id="ARBA00022692"/>
    </source>
</evidence>
<organism evidence="9 10">
    <name type="scientific">Cordylochernes scorpioides</name>
    <dbReference type="NCBI Taxonomy" id="51811"/>
    <lineage>
        <taxon>Eukaryota</taxon>
        <taxon>Metazoa</taxon>
        <taxon>Ecdysozoa</taxon>
        <taxon>Arthropoda</taxon>
        <taxon>Chelicerata</taxon>
        <taxon>Arachnida</taxon>
        <taxon>Pseudoscorpiones</taxon>
        <taxon>Cheliferoidea</taxon>
        <taxon>Chernetidae</taxon>
        <taxon>Cordylochernes</taxon>
    </lineage>
</organism>
<dbReference type="Pfam" id="PF02460">
    <property type="entry name" value="Patched"/>
    <property type="match status" value="1"/>
</dbReference>
<dbReference type="InterPro" id="IPR003392">
    <property type="entry name" value="PTHD_SSD"/>
</dbReference>
<feature type="domain" description="SSD" evidence="8">
    <location>
        <begin position="48"/>
        <end position="135"/>
    </location>
</feature>